<organism evidence="2 3">
    <name type="scientific">Acipenser ruthenus</name>
    <name type="common">Sterlet sturgeon</name>
    <dbReference type="NCBI Taxonomy" id="7906"/>
    <lineage>
        <taxon>Eukaryota</taxon>
        <taxon>Metazoa</taxon>
        <taxon>Chordata</taxon>
        <taxon>Craniata</taxon>
        <taxon>Vertebrata</taxon>
        <taxon>Euteleostomi</taxon>
        <taxon>Actinopterygii</taxon>
        <taxon>Chondrostei</taxon>
        <taxon>Acipenseriformes</taxon>
        <taxon>Acipenseridae</taxon>
        <taxon>Acipenser</taxon>
    </lineage>
</organism>
<feature type="compositionally biased region" description="Polar residues" evidence="1">
    <location>
        <begin position="160"/>
        <end position="173"/>
    </location>
</feature>
<reference evidence="2 3" key="1">
    <citation type="submission" date="2019-01" db="EMBL/GenBank/DDBJ databases">
        <title>Draft Genome and Complete Hox-Cluster Characterization of the Sterlet Sturgeon (Acipenser ruthenus).</title>
        <authorList>
            <person name="Wei Q."/>
        </authorList>
    </citation>
    <scope>NUCLEOTIDE SEQUENCE [LARGE SCALE GENOMIC DNA]</scope>
    <source>
        <strain evidence="2">WHYD16114868_AA</strain>
        <tissue evidence="2">Blood</tissue>
    </source>
</reference>
<comment type="caution">
    <text evidence="2">The sequence shown here is derived from an EMBL/GenBank/DDBJ whole genome shotgun (WGS) entry which is preliminary data.</text>
</comment>
<accession>A0A444UJ53</accession>
<dbReference type="EMBL" id="SCEB01214465">
    <property type="protein sequence ID" value="RXM35193.1"/>
    <property type="molecule type" value="Genomic_DNA"/>
</dbReference>
<gene>
    <name evidence="2" type="ORF">EOD39_4278</name>
</gene>
<evidence type="ECO:0000313" key="2">
    <source>
        <dbReference type="EMBL" id="RXM35193.1"/>
    </source>
</evidence>
<evidence type="ECO:0000313" key="3">
    <source>
        <dbReference type="Proteomes" id="UP000289886"/>
    </source>
</evidence>
<feature type="compositionally biased region" description="Low complexity" evidence="1">
    <location>
        <begin position="107"/>
        <end position="122"/>
    </location>
</feature>
<proteinExistence type="predicted"/>
<protein>
    <submittedName>
        <fullName evidence="2">Uncharacterized protein</fullName>
    </submittedName>
</protein>
<sequence length="173" mass="19132">MLPPDYQHSTPCITPVFLPANRLVERQSSLLDKDYKPPTPWEAAARNPLGLVDEAFTFQNIQESIASNVISAAQRKTLPEPPAEWKERVSYVPPPKSGYSYLGQGTAPSPSKSAYSAPASTAQYGSPVKHSFNPQRSMTESDIQYKGSGSHYGMYDRSGSDPNYNTYPSAWRQ</sequence>
<evidence type="ECO:0000256" key="1">
    <source>
        <dbReference type="SAM" id="MobiDB-lite"/>
    </source>
</evidence>
<dbReference type="Proteomes" id="UP000289886">
    <property type="component" value="Unassembled WGS sequence"/>
</dbReference>
<feature type="region of interest" description="Disordered" evidence="1">
    <location>
        <begin position="96"/>
        <end position="173"/>
    </location>
</feature>
<dbReference type="AlphaFoldDB" id="A0A444UJ53"/>
<name>A0A444UJ53_ACIRT</name>
<feature type="compositionally biased region" description="Polar residues" evidence="1">
    <location>
        <begin position="132"/>
        <end position="142"/>
    </location>
</feature>
<keyword evidence="3" id="KW-1185">Reference proteome</keyword>